<gene>
    <name evidence="3" type="ORF">CUR178_00120</name>
</gene>
<keyword evidence="2" id="KW-0812">Transmembrane</keyword>
<dbReference type="RefSeq" id="XP_067688016.1">
    <property type="nucleotide sequence ID" value="XM_067831913.1"/>
</dbReference>
<evidence type="ECO:0000313" key="3">
    <source>
        <dbReference type="EMBL" id="KAG5465417.1"/>
    </source>
</evidence>
<dbReference type="PANTHER" id="PTHR21535">
    <property type="entry name" value="MAGNESIUM AND COBALT TRANSPORT PROTEIN/MITOCHONDRIAL IMPORT INNER MEMBRANE TRANSLOCASE SUBUNIT TIM8"/>
    <property type="match status" value="1"/>
</dbReference>
<comment type="caution">
    <text evidence="3">The sequence shown here is derived from an EMBL/GenBank/DDBJ whole genome shotgun (WGS) entry which is preliminary data.</text>
</comment>
<evidence type="ECO:0008006" key="5">
    <source>
        <dbReference type="Google" id="ProtNLM"/>
    </source>
</evidence>
<dbReference type="Proteomes" id="UP000674179">
    <property type="component" value="Chromosome 36"/>
</dbReference>
<dbReference type="PANTHER" id="PTHR21535:SF92">
    <property type="entry name" value="CATION TRANSPORTER"/>
    <property type="match status" value="1"/>
</dbReference>
<feature type="region of interest" description="Disordered" evidence="1">
    <location>
        <begin position="174"/>
        <end position="195"/>
    </location>
</feature>
<keyword evidence="2" id="KW-0472">Membrane</keyword>
<feature type="compositionally biased region" description="Polar residues" evidence="1">
    <location>
        <begin position="185"/>
        <end position="194"/>
    </location>
</feature>
<keyword evidence="4" id="KW-1185">Reference proteome</keyword>
<organism evidence="3 4">
    <name type="scientific">Leishmania enriettii</name>
    <dbReference type="NCBI Taxonomy" id="5663"/>
    <lineage>
        <taxon>Eukaryota</taxon>
        <taxon>Discoba</taxon>
        <taxon>Euglenozoa</taxon>
        <taxon>Kinetoplastea</taxon>
        <taxon>Metakinetoplastina</taxon>
        <taxon>Trypanosomatida</taxon>
        <taxon>Trypanosomatidae</taxon>
        <taxon>Leishmaniinae</taxon>
        <taxon>Leishmania</taxon>
    </lineage>
</organism>
<feature type="transmembrane region" description="Helical" evidence="2">
    <location>
        <begin position="612"/>
        <end position="632"/>
    </location>
</feature>
<feature type="transmembrane region" description="Helical" evidence="2">
    <location>
        <begin position="572"/>
        <end position="592"/>
    </location>
</feature>
<dbReference type="KEGG" id="lenr:94167423"/>
<dbReference type="AlphaFoldDB" id="A0A836FMF2"/>
<dbReference type="EMBL" id="JAFHKP010000036">
    <property type="protein sequence ID" value="KAG5465417.1"/>
    <property type="molecule type" value="Genomic_DNA"/>
</dbReference>
<feature type="region of interest" description="Disordered" evidence="1">
    <location>
        <begin position="320"/>
        <end position="341"/>
    </location>
</feature>
<reference evidence="3 4" key="1">
    <citation type="submission" date="2021-02" db="EMBL/GenBank/DDBJ databases">
        <title>Leishmania (Mundinia) enrietti genome sequencing and assembly.</title>
        <authorList>
            <person name="Almutairi H."/>
            <person name="Gatherer D."/>
        </authorList>
    </citation>
    <scope>NUCLEOTIDE SEQUENCE [LARGE SCALE GENOMIC DNA]</scope>
    <source>
        <strain evidence="3">CUR178</strain>
    </source>
</reference>
<dbReference type="GeneID" id="94167423"/>
<dbReference type="OrthoDB" id="271644at2759"/>
<name>A0A836FMF2_LEIEN</name>
<sequence length="647" mass="72079">MKTHRRHAAVDEVIDPFPFDYTLLSHLYVHSDGTDVIDFSGLTPGKESYCRVNSFLKNRSFAPGMTVTEPEAVGSYLHLRVDEDDGGALDSFEDLKSPDAHKPALPRCASAPASNLVRIEDRAEHWWLVCQAAEDAAPFARLFKGTDDLLRYLELHKLQLPTGFATKSDAVTGARLPRSAPPQSHPFSTSNVSESPGPVLPLAKWLDIQIDRSNPRSAERVAQLLNRLPVSQETKDSCLYLSTVDSIDIKSLPTGTVSDMLPEYVFLNLMCTPVVERSLRVERKPAATTAPGAAAADSVSGEPSFFRRLGRRVCSFLNTEKKKKRPRRPVRIPKHSSAHASSHGILFTTPSVMEMRLEAARINAPRSSVPEHVAVAVIVFADWIFTIHEKPFAEMDDMLRMVQLHCAPPEVTASHLGSTALLSATVQRRFTAPYAMSVLLQIVVGHHLDSITLAQAVDELGDCVFDVEEKQEDQDAVLQRITAVRRCFGECGTDTARREVLFSSLLQPIFADRFFVADSAVRRELENAQAHLRHFQREISDCRDAVAASNWYHNVAIQWVLLRRGNRALRMVLLLTNMTNIMQPIVIVQTLYAMNVPLPYEAEGDPPHTTLAPFFVLAAIFLIYCALFVGAIRSMIVRKRFQTLLLA</sequence>
<evidence type="ECO:0000313" key="4">
    <source>
        <dbReference type="Proteomes" id="UP000674179"/>
    </source>
</evidence>
<feature type="compositionally biased region" description="Basic residues" evidence="1">
    <location>
        <begin position="321"/>
        <end position="337"/>
    </location>
</feature>
<proteinExistence type="predicted"/>
<accession>A0A836FMF2</accession>
<evidence type="ECO:0000256" key="1">
    <source>
        <dbReference type="SAM" id="MobiDB-lite"/>
    </source>
</evidence>
<protein>
    <recommendedName>
        <fullName evidence="5">MGT2 magnesium transporter</fullName>
    </recommendedName>
</protein>
<keyword evidence="2" id="KW-1133">Transmembrane helix</keyword>
<evidence type="ECO:0000256" key="2">
    <source>
        <dbReference type="SAM" id="Phobius"/>
    </source>
</evidence>